<comment type="caution">
    <text evidence="2">The sequence shown here is derived from an EMBL/GenBank/DDBJ whole genome shotgun (WGS) entry which is preliminary data.</text>
</comment>
<evidence type="ECO:0000313" key="2">
    <source>
        <dbReference type="EMBL" id="NVN29493.1"/>
    </source>
</evidence>
<evidence type="ECO:0008006" key="4">
    <source>
        <dbReference type="Google" id="ProtNLM"/>
    </source>
</evidence>
<gene>
    <name evidence="2" type="ORF">HUK83_03970</name>
</gene>
<dbReference type="InterPro" id="IPR037923">
    <property type="entry name" value="HTH-like"/>
</dbReference>
<protein>
    <recommendedName>
        <fullName evidence="4">Cupin 2 conserved barrel domain-containing protein</fullName>
    </recommendedName>
</protein>
<evidence type="ECO:0000313" key="3">
    <source>
        <dbReference type="Proteomes" id="UP000565205"/>
    </source>
</evidence>
<dbReference type="GO" id="GO:0003677">
    <property type="term" value="F:DNA binding"/>
    <property type="evidence" value="ECO:0007669"/>
    <property type="project" value="UniProtKB-KW"/>
</dbReference>
<dbReference type="Gene3D" id="2.60.120.10">
    <property type="entry name" value="Jelly Rolls"/>
    <property type="match status" value="1"/>
</dbReference>
<dbReference type="Proteomes" id="UP000565205">
    <property type="component" value="Unassembled WGS sequence"/>
</dbReference>
<keyword evidence="1" id="KW-0238">DNA-binding</keyword>
<accession>A0A850NIN0</accession>
<dbReference type="EMBL" id="JABXXQ010000041">
    <property type="protein sequence ID" value="NVN29493.1"/>
    <property type="molecule type" value="Genomic_DNA"/>
</dbReference>
<organism evidence="2 3">
    <name type="scientific">Endobacter medicaginis</name>
    <dbReference type="NCBI Taxonomy" id="1181271"/>
    <lineage>
        <taxon>Bacteria</taxon>
        <taxon>Pseudomonadati</taxon>
        <taxon>Pseudomonadota</taxon>
        <taxon>Alphaproteobacteria</taxon>
        <taxon>Acetobacterales</taxon>
        <taxon>Acetobacteraceae</taxon>
        <taxon>Endobacter</taxon>
    </lineage>
</organism>
<evidence type="ECO:0000256" key="1">
    <source>
        <dbReference type="ARBA" id="ARBA00023125"/>
    </source>
</evidence>
<reference evidence="2 3" key="1">
    <citation type="submission" date="2020-06" db="EMBL/GenBank/DDBJ databases">
        <title>Description of novel acetic acid bacteria.</title>
        <authorList>
            <person name="Sombolestani A."/>
        </authorList>
    </citation>
    <scope>NUCLEOTIDE SEQUENCE [LARGE SCALE GENOMIC DNA]</scope>
    <source>
        <strain evidence="2 3">LMG 26838</strain>
    </source>
</reference>
<dbReference type="InterPro" id="IPR014710">
    <property type="entry name" value="RmlC-like_jellyroll"/>
</dbReference>
<proteinExistence type="predicted"/>
<dbReference type="AlphaFoldDB" id="A0A850NIN0"/>
<name>A0A850NIN0_9PROT</name>
<dbReference type="RefSeq" id="WP_176622221.1">
    <property type="nucleotide sequence ID" value="NZ_JABXXQ010000041.1"/>
</dbReference>
<dbReference type="SUPFAM" id="SSF51215">
    <property type="entry name" value="Regulatory protein AraC"/>
    <property type="match status" value="1"/>
</dbReference>
<sequence>MRCVRIWTNEAGDSSFEEGHLALPGGHDGDAIGRTFPASSISFRETRPDQALEWHDAPTHQLVLTLGGTLVFTTRDGSSFVIRPGDVLLAEDTTGSGHVWKLIGDDPWRRAYVILPEGAEAGFTATR</sequence>